<dbReference type="Proteomes" id="UP000326458">
    <property type="component" value="Unassembled WGS sequence"/>
</dbReference>
<feature type="region of interest" description="Disordered" evidence="1">
    <location>
        <begin position="88"/>
        <end position="147"/>
    </location>
</feature>
<dbReference type="Gene3D" id="1.10.150.180">
    <property type="entry name" value="Gamma-retroviral matrix domain"/>
    <property type="match status" value="1"/>
</dbReference>
<proteinExistence type="predicted"/>
<comment type="caution">
    <text evidence="3">The sequence shown here is derived from an EMBL/GenBank/DDBJ whole genome shotgun (WGS) entry which is preliminary data.</text>
</comment>
<name>A0A5N3WAZ2_MUNMU</name>
<evidence type="ECO:0000313" key="4">
    <source>
        <dbReference type="Proteomes" id="UP000326458"/>
    </source>
</evidence>
<organism evidence="3 4">
    <name type="scientific">Muntiacus muntjak</name>
    <name type="common">Barking deer</name>
    <name type="synonym">Indian muntjac</name>
    <dbReference type="NCBI Taxonomy" id="9888"/>
    <lineage>
        <taxon>Eukaryota</taxon>
        <taxon>Metazoa</taxon>
        <taxon>Chordata</taxon>
        <taxon>Craniata</taxon>
        <taxon>Vertebrata</taxon>
        <taxon>Euteleostomi</taxon>
        <taxon>Mammalia</taxon>
        <taxon>Eutheria</taxon>
        <taxon>Laurasiatheria</taxon>
        <taxon>Artiodactyla</taxon>
        <taxon>Ruminantia</taxon>
        <taxon>Pecora</taxon>
        <taxon>Cervidae</taxon>
        <taxon>Muntiacinae</taxon>
        <taxon>Muntiacus</taxon>
    </lineage>
</organism>
<dbReference type="PANTHER" id="PTHR33166">
    <property type="entry name" value="GAG_P30 DOMAIN-CONTAINING PROTEIN"/>
    <property type="match status" value="1"/>
</dbReference>
<keyword evidence="4" id="KW-1185">Reference proteome</keyword>
<dbReference type="SUPFAM" id="SSF47836">
    <property type="entry name" value="Retroviral matrix proteins"/>
    <property type="match status" value="1"/>
</dbReference>
<dbReference type="SUPFAM" id="SSF47943">
    <property type="entry name" value="Retrovirus capsid protein, N-terminal core domain"/>
    <property type="match status" value="1"/>
</dbReference>
<reference evidence="3 4" key="1">
    <citation type="submission" date="2019-06" db="EMBL/GenBank/DDBJ databases">
        <title>Discovery of a novel chromosome fission-fusion reversal in muntjac.</title>
        <authorList>
            <person name="Mudd A.B."/>
            <person name="Bredeson J.V."/>
            <person name="Baum R."/>
            <person name="Hockemeyer D."/>
            <person name="Rokhsar D.S."/>
        </authorList>
    </citation>
    <scope>NUCLEOTIDE SEQUENCE [LARGE SCALE GENOMIC DNA]</scope>
    <source>
        <strain evidence="3">UTSW_UCB_Mm</strain>
        <tissue evidence="3">Fibroblast cell line</tissue>
    </source>
</reference>
<feature type="domain" description="Core shell protein Gag P30" evidence="2">
    <location>
        <begin position="193"/>
        <end position="285"/>
    </location>
</feature>
<gene>
    <name evidence="3" type="ORF">FD754_002224</name>
</gene>
<dbReference type="Pfam" id="PF02093">
    <property type="entry name" value="Gag_p30"/>
    <property type="match status" value="1"/>
</dbReference>
<sequence length="288" mass="32268">MGGSSSKPTVLDGMIKNFKNRSFVIYELAWPAFDAVWPPEGTLDLPTVQALHQVVTGTPGRSDQFPHRAWLLTAQTLPTWARFCMNGQGQSRKEEGEKPIFQGDPVEDPLLPPPYVPLTPQAPTQPALDPLPDSPPPQHPPSRRAMAHQMPLQETQGLQQVNEDGSPVSSTDLLSWKHHDPAYSDRPQAARVQAMPEMRAGWDFHTREGQETLSHYRDALLHGLRGEPKKPPLYPHRFLCEVFRTYTPFDPEIAKNQHVISTAFVAQSYADIQRKLQKLEGFTGMSAT</sequence>
<dbReference type="GO" id="GO:0019068">
    <property type="term" value="P:virion assembly"/>
    <property type="evidence" value="ECO:0007669"/>
    <property type="project" value="InterPro"/>
</dbReference>
<evidence type="ECO:0000256" key="1">
    <source>
        <dbReference type="SAM" id="MobiDB-lite"/>
    </source>
</evidence>
<dbReference type="InterPro" id="IPR050462">
    <property type="entry name" value="Retroviral_Gag-Pol_poly"/>
</dbReference>
<accession>A0A5N3WAZ2</accession>
<dbReference type="InterPro" id="IPR010999">
    <property type="entry name" value="Retrovr_matrix"/>
</dbReference>
<protein>
    <recommendedName>
        <fullName evidence="2">Core shell protein Gag P30 domain-containing protein</fullName>
    </recommendedName>
</protein>
<dbReference type="Gene3D" id="1.10.375.10">
    <property type="entry name" value="Human Immunodeficiency Virus Type 1 Capsid Protein"/>
    <property type="match status" value="1"/>
</dbReference>
<feature type="compositionally biased region" description="Low complexity" evidence="1">
    <location>
        <begin position="118"/>
        <end position="131"/>
    </location>
</feature>
<dbReference type="EMBL" id="VCEA01000001">
    <property type="protein sequence ID" value="KAB0358068.1"/>
    <property type="molecule type" value="Genomic_DNA"/>
</dbReference>
<dbReference type="AlphaFoldDB" id="A0A5N3WAZ2"/>
<dbReference type="InterPro" id="IPR003036">
    <property type="entry name" value="Gag_P30"/>
</dbReference>
<dbReference type="InterPro" id="IPR036946">
    <property type="entry name" value="G_retro_matrix_sf"/>
</dbReference>
<dbReference type="InterPro" id="IPR008919">
    <property type="entry name" value="Retrov_capsid_N"/>
</dbReference>
<evidence type="ECO:0000313" key="3">
    <source>
        <dbReference type="EMBL" id="KAB0358068.1"/>
    </source>
</evidence>
<evidence type="ECO:0000259" key="2">
    <source>
        <dbReference type="Pfam" id="PF02093"/>
    </source>
</evidence>